<sequence>MDNPSLTSFSAMIAGFVHNELFEEALLLFKKVWWSGLIPNAVTILSFVRAGRDSNLPVINSILDMYLSFENLEVTNEFFRKMDSMDVISWTTMMGFLVRFEFSSDALQLFHQMRANNIGLDMVAAINVITACGLLGDLMRGRSLHHWVIVSGFGNEIPVMNSLIAMYSTCRDLD</sequence>
<name>A0A443N4N8_9MAGN</name>
<dbReference type="GO" id="GO:0003723">
    <property type="term" value="F:RNA binding"/>
    <property type="evidence" value="ECO:0007669"/>
    <property type="project" value="InterPro"/>
</dbReference>
<comment type="caution">
    <text evidence="3">The sequence shown here is derived from an EMBL/GenBank/DDBJ whole genome shotgun (WGS) entry which is preliminary data.</text>
</comment>
<evidence type="ECO:0000313" key="3">
    <source>
        <dbReference type="EMBL" id="RWR73472.1"/>
    </source>
</evidence>
<dbReference type="OrthoDB" id="9990610at2759"/>
<dbReference type="InterPro" id="IPR011990">
    <property type="entry name" value="TPR-like_helical_dom_sf"/>
</dbReference>
<reference evidence="3 4" key="1">
    <citation type="journal article" date="2019" name="Nat. Plants">
        <title>Stout camphor tree genome fills gaps in understanding of flowering plant genome evolution.</title>
        <authorList>
            <person name="Chaw S.M."/>
            <person name="Liu Y.C."/>
            <person name="Wu Y.W."/>
            <person name="Wang H.Y."/>
            <person name="Lin C.I."/>
            <person name="Wu C.S."/>
            <person name="Ke H.M."/>
            <person name="Chang L.Y."/>
            <person name="Hsu C.Y."/>
            <person name="Yang H.T."/>
            <person name="Sudianto E."/>
            <person name="Hsu M.H."/>
            <person name="Wu K.P."/>
            <person name="Wang L.N."/>
            <person name="Leebens-Mack J.H."/>
            <person name="Tsai I.J."/>
        </authorList>
    </citation>
    <scope>NUCLEOTIDE SEQUENCE [LARGE SCALE GENOMIC DNA]</scope>
    <source>
        <strain evidence="4">cv. Chaw 1501</strain>
        <tissue evidence="3">Young leaves</tissue>
    </source>
</reference>
<dbReference type="Gene3D" id="1.25.40.10">
    <property type="entry name" value="Tetratricopeptide repeat domain"/>
    <property type="match status" value="2"/>
</dbReference>
<accession>A0A443N4N8</accession>
<evidence type="ECO:0000256" key="1">
    <source>
        <dbReference type="ARBA" id="ARBA00022737"/>
    </source>
</evidence>
<feature type="repeat" description="PPR" evidence="2">
    <location>
        <begin position="86"/>
        <end position="120"/>
    </location>
</feature>
<dbReference type="Pfam" id="PF01535">
    <property type="entry name" value="PPR"/>
    <property type="match status" value="2"/>
</dbReference>
<dbReference type="InterPro" id="IPR002885">
    <property type="entry name" value="PPR_rpt"/>
</dbReference>
<evidence type="ECO:0000256" key="2">
    <source>
        <dbReference type="PROSITE-ProRule" id="PRU00708"/>
    </source>
</evidence>
<protein>
    <submittedName>
        <fullName evidence="3">Putative pentatricopeptide repeat-containing protein</fullName>
    </submittedName>
</protein>
<dbReference type="EMBL" id="QPKB01000001">
    <property type="protein sequence ID" value="RWR73472.1"/>
    <property type="molecule type" value="Genomic_DNA"/>
</dbReference>
<dbReference type="PANTHER" id="PTHR47926:SF533">
    <property type="entry name" value="DYW DOMAIN-CONTAINING PROTEIN"/>
    <property type="match status" value="1"/>
</dbReference>
<evidence type="ECO:0000313" key="4">
    <source>
        <dbReference type="Proteomes" id="UP000283530"/>
    </source>
</evidence>
<gene>
    <name evidence="3" type="ORF">CKAN_00175200</name>
</gene>
<feature type="repeat" description="PPR" evidence="2">
    <location>
        <begin position="5"/>
        <end position="39"/>
    </location>
</feature>
<dbReference type="PANTHER" id="PTHR47926">
    <property type="entry name" value="PENTATRICOPEPTIDE REPEAT-CONTAINING PROTEIN"/>
    <property type="match status" value="1"/>
</dbReference>
<dbReference type="GO" id="GO:0009451">
    <property type="term" value="P:RNA modification"/>
    <property type="evidence" value="ECO:0007669"/>
    <property type="project" value="InterPro"/>
</dbReference>
<proteinExistence type="predicted"/>
<dbReference type="InterPro" id="IPR046960">
    <property type="entry name" value="PPR_At4g14850-like_plant"/>
</dbReference>
<organism evidence="3 4">
    <name type="scientific">Cinnamomum micranthum f. kanehirae</name>
    <dbReference type="NCBI Taxonomy" id="337451"/>
    <lineage>
        <taxon>Eukaryota</taxon>
        <taxon>Viridiplantae</taxon>
        <taxon>Streptophyta</taxon>
        <taxon>Embryophyta</taxon>
        <taxon>Tracheophyta</taxon>
        <taxon>Spermatophyta</taxon>
        <taxon>Magnoliopsida</taxon>
        <taxon>Magnoliidae</taxon>
        <taxon>Laurales</taxon>
        <taxon>Lauraceae</taxon>
        <taxon>Cinnamomum</taxon>
    </lineage>
</organism>
<keyword evidence="1" id="KW-0677">Repeat</keyword>
<dbReference type="STRING" id="337451.A0A443N4N8"/>
<dbReference type="AlphaFoldDB" id="A0A443N4N8"/>
<dbReference type="Proteomes" id="UP000283530">
    <property type="component" value="Unassembled WGS sequence"/>
</dbReference>
<dbReference type="NCBIfam" id="TIGR00756">
    <property type="entry name" value="PPR"/>
    <property type="match status" value="1"/>
</dbReference>
<dbReference type="PROSITE" id="PS51375">
    <property type="entry name" value="PPR"/>
    <property type="match status" value="2"/>
</dbReference>
<keyword evidence="4" id="KW-1185">Reference proteome</keyword>